<evidence type="ECO:0000313" key="1">
    <source>
        <dbReference type="EMBL" id="EDN93406.1"/>
    </source>
</evidence>
<proteinExistence type="predicted"/>
<dbReference type="InParanoid" id="A7EVB4"/>
<accession>A7EVB4</accession>
<dbReference type="EMBL" id="CH476633">
    <property type="protein sequence ID" value="EDN93406.1"/>
    <property type="molecule type" value="Genomic_DNA"/>
</dbReference>
<dbReference type="Proteomes" id="UP000001312">
    <property type="component" value="Unassembled WGS sequence"/>
</dbReference>
<dbReference type="KEGG" id="ssl:SS1G_09272"/>
<reference evidence="2" key="1">
    <citation type="journal article" date="2011" name="PLoS Genet.">
        <title>Genomic analysis of the necrotrophic fungal pathogens Sclerotinia sclerotiorum and Botrytis cinerea.</title>
        <authorList>
            <person name="Amselem J."/>
            <person name="Cuomo C.A."/>
            <person name="van Kan J.A."/>
            <person name="Viaud M."/>
            <person name="Benito E.P."/>
            <person name="Couloux A."/>
            <person name="Coutinho P.M."/>
            <person name="de Vries R.P."/>
            <person name="Dyer P.S."/>
            <person name="Fillinger S."/>
            <person name="Fournier E."/>
            <person name="Gout L."/>
            <person name="Hahn M."/>
            <person name="Kohn L."/>
            <person name="Lapalu N."/>
            <person name="Plummer K.M."/>
            <person name="Pradier J.M."/>
            <person name="Quevillon E."/>
            <person name="Sharon A."/>
            <person name="Simon A."/>
            <person name="ten Have A."/>
            <person name="Tudzynski B."/>
            <person name="Tudzynski P."/>
            <person name="Wincker P."/>
            <person name="Andrew M."/>
            <person name="Anthouard V."/>
            <person name="Beever R.E."/>
            <person name="Beffa R."/>
            <person name="Benoit I."/>
            <person name="Bouzid O."/>
            <person name="Brault B."/>
            <person name="Chen Z."/>
            <person name="Choquer M."/>
            <person name="Collemare J."/>
            <person name="Cotton P."/>
            <person name="Danchin E.G."/>
            <person name="Da Silva C."/>
            <person name="Gautier A."/>
            <person name="Giraud C."/>
            <person name="Giraud T."/>
            <person name="Gonzalez C."/>
            <person name="Grossetete S."/>
            <person name="Guldener U."/>
            <person name="Henrissat B."/>
            <person name="Howlett B.J."/>
            <person name="Kodira C."/>
            <person name="Kretschmer M."/>
            <person name="Lappartient A."/>
            <person name="Leroch M."/>
            <person name="Levis C."/>
            <person name="Mauceli E."/>
            <person name="Neuveglise C."/>
            <person name="Oeser B."/>
            <person name="Pearson M."/>
            <person name="Poulain J."/>
            <person name="Poussereau N."/>
            <person name="Quesneville H."/>
            <person name="Rascle C."/>
            <person name="Schumacher J."/>
            <person name="Segurens B."/>
            <person name="Sexton A."/>
            <person name="Silva E."/>
            <person name="Sirven C."/>
            <person name="Soanes D.M."/>
            <person name="Talbot N.J."/>
            <person name="Templeton M."/>
            <person name="Yandava C."/>
            <person name="Yarden O."/>
            <person name="Zeng Q."/>
            <person name="Rollins J.A."/>
            <person name="Lebrun M.H."/>
            <person name="Dickman M."/>
        </authorList>
    </citation>
    <scope>NUCLEOTIDE SEQUENCE [LARGE SCALE GENOMIC DNA]</scope>
    <source>
        <strain evidence="2">ATCC 18683 / 1980 / Ss-1</strain>
    </source>
</reference>
<dbReference type="RefSeq" id="XP_001589551.1">
    <property type="nucleotide sequence ID" value="XM_001589501.1"/>
</dbReference>
<keyword evidence="2" id="KW-1185">Reference proteome</keyword>
<gene>
    <name evidence="1" type="ORF">SS1G_09272</name>
</gene>
<dbReference type="AlphaFoldDB" id="A7EVB4"/>
<protein>
    <submittedName>
        <fullName evidence="1">Uncharacterized protein</fullName>
    </submittedName>
</protein>
<dbReference type="HOGENOM" id="CLU_1027320_0_0_1"/>
<sequence>MAFAINDEIRENNVGASDEGVSVGDRDISTYAMMHKQGFDGMKDFMESHGLRIWNDEYAQTAHEIIEKMREFDEKYYHLSKSAQESDSDDVRGEIIEDELRGQNWVENTTRFNDLQDEELFNGVDYAPEGLESGGIGGSDGCSENIKEGFNTLGFGGEGGYSNNAFDEGGYIRYDHDGGDNRYDYGGNDYDGYDCDDGYDYDVEFNSNVKSSSYPRMMEKLIFVCRRSGIRSRLPIMTGFKQKTSRTSITLASLYVEEFSKSRKIKVAINF</sequence>
<dbReference type="GeneID" id="5485869"/>
<name>A7EVB4_SCLS1</name>
<evidence type="ECO:0000313" key="2">
    <source>
        <dbReference type="Proteomes" id="UP000001312"/>
    </source>
</evidence>
<organism evidence="1 2">
    <name type="scientific">Sclerotinia sclerotiorum (strain ATCC 18683 / 1980 / Ss-1)</name>
    <name type="common">White mold</name>
    <name type="synonym">Whetzelinia sclerotiorum</name>
    <dbReference type="NCBI Taxonomy" id="665079"/>
    <lineage>
        <taxon>Eukaryota</taxon>
        <taxon>Fungi</taxon>
        <taxon>Dikarya</taxon>
        <taxon>Ascomycota</taxon>
        <taxon>Pezizomycotina</taxon>
        <taxon>Leotiomycetes</taxon>
        <taxon>Helotiales</taxon>
        <taxon>Sclerotiniaceae</taxon>
        <taxon>Sclerotinia</taxon>
    </lineage>
</organism>